<keyword evidence="3" id="KW-1185">Reference proteome</keyword>
<keyword evidence="1" id="KW-0472">Membrane</keyword>
<dbReference type="Proteomes" id="UP000321083">
    <property type="component" value="Unassembled WGS sequence"/>
</dbReference>
<comment type="caution">
    <text evidence="2">The sequence shown here is derived from an EMBL/GenBank/DDBJ whole genome shotgun (WGS) entry which is preliminary data.</text>
</comment>
<organism evidence="2 3">
    <name type="scientific">Planctomyces bekefii</name>
    <dbReference type="NCBI Taxonomy" id="1653850"/>
    <lineage>
        <taxon>Bacteria</taxon>
        <taxon>Pseudomonadati</taxon>
        <taxon>Planctomycetota</taxon>
        <taxon>Planctomycetia</taxon>
        <taxon>Planctomycetales</taxon>
        <taxon>Planctomycetaceae</taxon>
        <taxon>Planctomyces</taxon>
    </lineage>
</organism>
<dbReference type="EMBL" id="SRHE01000446">
    <property type="protein sequence ID" value="TWW08939.1"/>
    <property type="molecule type" value="Genomic_DNA"/>
</dbReference>
<proteinExistence type="predicted"/>
<gene>
    <name evidence="2" type="ORF">E3A20_19330</name>
</gene>
<accession>A0A5C6M494</accession>
<feature type="transmembrane region" description="Helical" evidence="1">
    <location>
        <begin position="150"/>
        <end position="172"/>
    </location>
</feature>
<protein>
    <submittedName>
        <fullName evidence="2">Uncharacterized protein</fullName>
    </submittedName>
</protein>
<feature type="non-terminal residue" evidence="2">
    <location>
        <position position="210"/>
    </location>
</feature>
<feature type="transmembrane region" description="Helical" evidence="1">
    <location>
        <begin position="184"/>
        <end position="207"/>
    </location>
</feature>
<keyword evidence="1" id="KW-0812">Transmembrane</keyword>
<evidence type="ECO:0000313" key="2">
    <source>
        <dbReference type="EMBL" id="TWW08939.1"/>
    </source>
</evidence>
<evidence type="ECO:0000256" key="1">
    <source>
        <dbReference type="SAM" id="Phobius"/>
    </source>
</evidence>
<name>A0A5C6M494_9PLAN</name>
<dbReference type="AlphaFoldDB" id="A0A5C6M494"/>
<reference evidence="2 3" key="2">
    <citation type="submission" date="2019-08" db="EMBL/GenBank/DDBJ databases">
        <authorList>
            <person name="Henke P."/>
        </authorList>
    </citation>
    <scope>NUCLEOTIDE SEQUENCE [LARGE SCALE GENOMIC DNA]</scope>
    <source>
        <strain evidence="2">Phe10_nw2017</strain>
    </source>
</reference>
<reference evidence="2 3" key="1">
    <citation type="submission" date="2019-08" db="EMBL/GenBank/DDBJ databases">
        <title>100 year-old enigma solved: identification of Planctomyces bekefii, the type genus and species of the phylum Planctomycetes.</title>
        <authorList>
            <person name="Svetlana D.N."/>
            <person name="Overmann J."/>
        </authorList>
    </citation>
    <scope>NUCLEOTIDE SEQUENCE [LARGE SCALE GENOMIC DNA]</scope>
    <source>
        <strain evidence="2">Phe10_nw2017</strain>
    </source>
</reference>
<evidence type="ECO:0000313" key="3">
    <source>
        <dbReference type="Proteomes" id="UP000321083"/>
    </source>
</evidence>
<keyword evidence="1" id="KW-1133">Transmembrane helix</keyword>
<sequence>MKMLKLCRNCLENRTSRSLMAALFAFLIITPIAVRGLLRSTACIEPVLLQAHGVNAADVKLISPLGSPIDILEAEPGVFTPWTLSAVGAVSIEGQHGESSTVKIILENSAVRDGGVMISPGQEEEALAPLRRGSRLSGYFNGAINYKDDFWVGCWGVTNGLLIGLLTFSAIYNWALLVSVLRECFTVVLSPVTLLTAVPLVIVLGMLGAR</sequence>